<comment type="caution">
    <text evidence="10">The sequence shown here is derived from an EMBL/GenBank/DDBJ whole genome shotgun (WGS) entry which is preliminary data.</text>
</comment>
<keyword evidence="4" id="KW-0997">Cell inner membrane</keyword>
<dbReference type="Proteomes" id="UP000322080">
    <property type="component" value="Unassembled WGS sequence"/>
</dbReference>
<comment type="similarity">
    <text evidence="8">Belongs to the TsuA/YedE (TC 9.B.102) family.</text>
</comment>
<dbReference type="AlphaFoldDB" id="A0A5D0RIJ8"/>
<organism evidence="10 11">
    <name type="scientific">Maritimibacter fusiformis</name>
    <dbReference type="NCBI Taxonomy" id="2603819"/>
    <lineage>
        <taxon>Bacteria</taxon>
        <taxon>Pseudomonadati</taxon>
        <taxon>Pseudomonadota</taxon>
        <taxon>Alphaproteobacteria</taxon>
        <taxon>Rhodobacterales</taxon>
        <taxon>Roseobacteraceae</taxon>
        <taxon>Maritimibacter</taxon>
    </lineage>
</organism>
<feature type="transmembrane region" description="Helical" evidence="9">
    <location>
        <begin position="204"/>
        <end position="226"/>
    </location>
</feature>
<feature type="transmembrane region" description="Helical" evidence="9">
    <location>
        <begin position="325"/>
        <end position="344"/>
    </location>
</feature>
<keyword evidence="2" id="KW-0813">Transport</keyword>
<name>A0A5D0RIJ8_9RHOB</name>
<dbReference type="Pfam" id="PF04143">
    <property type="entry name" value="Sulf_transp"/>
    <property type="match status" value="1"/>
</dbReference>
<keyword evidence="3" id="KW-1003">Cell membrane</keyword>
<comment type="subcellular location">
    <subcellularLocation>
        <location evidence="1">Cell inner membrane</location>
        <topology evidence="1">Multi-pass membrane protein</topology>
    </subcellularLocation>
</comment>
<evidence type="ECO:0000256" key="1">
    <source>
        <dbReference type="ARBA" id="ARBA00004429"/>
    </source>
</evidence>
<dbReference type="RefSeq" id="WP_148377825.1">
    <property type="nucleotide sequence ID" value="NZ_VSIY01000006.1"/>
</dbReference>
<evidence type="ECO:0000256" key="3">
    <source>
        <dbReference type="ARBA" id="ARBA00022475"/>
    </source>
</evidence>
<evidence type="ECO:0000256" key="7">
    <source>
        <dbReference type="ARBA" id="ARBA00023136"/>
    </source>
</evidence>
<proteinExistence type="inferred from homology"/>
<dbReference type="PANTHER" id="PTHR30574:SF1">
    <property type="entry name" value="SULPHUR TRANSPORT DOMAIN-CONTAINING PROTEIN"/>
    <property type="match status" value="1"/>
</dbReference>
<dbReference type="PANTHER" id="PTHR30574">
    <property type="entry name" value="INNER MEMBRANE PROTEIN YEDE"/>
    <property type="match status" value="1"/>
</dbReference>
<protein>
    <submittedName>
        <fullName evidence="10">YeeE/YedE family protein</fullName>
    </submittedName>
</protein>
<feature type="transmembrane region" description="Helical" evidence="9">
    <location>
        <begin position="122"/>
        <end position="141"/>
    </location>
</feature>
<evidence type="ECO:0000256" key="6">
    <source>
        <dbReference type="ARBA" id="ARBA00022989"/>
    </source>
</evidence>
<keyword evidence="7 9" id="KW-0472">Membrane</keyword>
<feature type="transmembrane region" description="Helical" evidence="9">
    <location>
        <begin position="12"/>
        <end position="30"/>
    </location>
</feature>
<dbReference type="InterPro" id="IPR007272">
    <property type="entry name" value="Sulf_transp_TsuA/YedE"/>
</dbReference>
<evidence type="ECO:0000313" key="10">
    <source>
        <dbReference type="EMBL" id="TYB81430.1"/>
    </source>
</evidence>
<evidence type="ECO:0000256" key="8">
    <source>
        <dbReference type="ARBA" id="ARBA00035655"/>
    </source>
</evidence>
<gene>
    <name evidence="10" type="ORF">FVF75_10005</name>
</gene>
<evidence type="ECO:0000256" key="4">
    <source>
        <dbReference type="ARBA" id="ARBA00022519"/>
    </source>
</evidence>
<feature type="transmembrane region" description="Helical" evidence="9">
    <location>
        <begin position="297"/>
        <end position="319"/>
    </location>
</feature>
<feature type="transmembrane region" description="Helical" evidence="9">
    <location>
        <begin position="172"/>
        <end position="192"/>
    </location>
</feature>
<sequence>MFDIISDANLAALAGLVGGVMLGLAARLGRFCTLGAIEDMLYAGSTVRMRMWGIAIGTALIGSFTLIATGLLVPAEAVYLRFAWVPWASVAGGLVFGYGMALAGNCGFGALARLGGGDLRGLLVVLVMGLSAYVALSGPLARLRVALFPERALAPGEDLPGLAHLAERLTGVSAPLIGIALGAVLIAVTLASPEMRNRKALRQALWGAVAGLAVVSGWAATQWIAATGFEPVPVESHTFSAPLGDSIIYLMTSSGGALNFGVGSVAGVLLGAFIGSSIRRHFRWEACEDPRELRRQLAGAALMGLGAVVAFGCSIGQGLSAFSVLYYGAPVTFLAIFAGAALGLRHLISGFAPAE</sequence>
<dbReference type="GO" id="GO:0005886">
    <property type="term" value="C:plasma membrane"/>
    <property type="evidence" value="ECO:0007669"/>
    <property type="project" value="UniProtKB-SubCell"/>
</dbReference>
<feature type="transmembrane region" description="Helical" evidence="9">
    <location>
        <begin position="246"/>
        <end position="276"/>
    </location>
</feature>
<evidence type="ECO:0000256" key="9">
    <source>
        <dbReference type="SAM" id="Phobius"/>
    </source>
</evidence>
<keyword evidence="6 9" id="KW-1133">Transmembrane helix</keyword>
<evidence type="ECO:0000313" key="11">
    <source>
        <dbReference type="Proteomes" id="UP000322080"/>
    </source>
</evidence>
<evidence type="ECO:0000256" key="2">
    <source>
        <dbReference type="ARBA" id="ARBA00022448"/>
    </source>
</evidence>
<accession>A0A5D0RIJ8</accession>
<feature type="transmembrane region" description="Helical" evidence="9">
    <location>
        <begin position="51"/>
        <end position="72"/>
    </location>
</feature>
<reference evidence="10 11" key="1">
    <citation type="submission" date="2019-08" db="EMBL/GenBank/DDBJ databases">
        <title>Identification of a novel species of the genus Boseongicola.</title>
        <authorList>
            <person name="Zhang X.-Q."/>
        </authorList>
    </citation>
    <scope>NUCLEOTIDE SEQUENCE [LARGE SCALE GENOMIC DNA]</scope>
    <source>
        <strain evidence="10 11">HY14</strain>
    </source>
</reference>
<feature type="transmembrane region" description="Helical" evidence="9">
    <location>
        <begin position="84"/>
        <end position="110"/>
    </location>
</feature>
<evidence type="ECO:0000256" key="5">
    <source>
        <dbReference type="ARBA" id="ARBA00022692"/>
    </source>
</evidence>
<keyword evidence="11" id="KW-1185">Reference proteome</keyword>
<keyword evidence="5 9" id="KW-0812">Transmembrane</keyword>
<dbReference type="EMBL" id="VSIY01000006">
    <property type="protein sequence ID" value="TYB81430.1"/>
    <property type="molecule type" value="Genomic_DNA"/>
</dbReference>